<dbReference type="GO" id="GO:0015074">
    <property type="term" value="P:DNA integration"/>
    <property type="evidence" value="ECO:0007669"/>
    <property type="project" value="InterPro"/>
</dbReference>
<dbReference type="InterPro" id="IPR040676">
    <property type="entry name" value="DUF5641"/>
</dbReference>
<accession>A0A2W1BZX8</accession>
<sequence>MFRTPRTEKNNMVYTGSAARREQEAETPTPTNVKKSEASRRPLVKSPSARSSVKARRARLILEAAEQMALLKMELIEKKLAADLAKLDSCGSQSLADGEPGEEENASRIEEWVKTQRVTSCHDDALRPAQRQDAVLQQLDNAGPSQLGNVQPNQNGTDDGTMHMQSACVLKDLAAATATTNANQAETKLLNRLSMPKDLPKFDGDPLDWLQFKQAYEESSQVSKFSDRENLCDVTACEQPHHRLPHYVPTTAAEVVAAPSTATQSSSVPTEVVTHVNTNHNEWPVQLKVVPVLIHGPMGAFSASALLDDGFNVSMISASLAARAGLRWRTQTMRVRGAWNKNELVCAAELVDLIVSNKLGEKFHVSARSVNELSLPEQGSVNFKCETYDHLRDIKDDLCVTSQKPDVLIGQDSYHLLLLLETLVGKPGEPCATRTPLGWCLHGRVPGTQTQHTTLCCVSDVAPVVSATNELHDDVPRYFTLEPMGASPSKHQLSANDLVDPTCATSSATPVADNTSATPLPWTSLNQTVVNRNGYRELEMHAAVLASRLAETITNEHKMKAVRRVFWSDSTTVLHWIKNNAHEHGVLRCGGRINAAPEITPDVKQPVILDGRSHITQLIVKHYHQRAFHGHQEMVVNELKQKYWIIRIRPTVKHVISKCMLCRIRRAQPRPPRMGDLPEGRLAHHQRPFTHTGVDLFGPMEVTIGRRREKRYGVLFTCLTVRAIHVELVGSLTTDDVIMALRRMAARRGWPRHLHSDNGTNLRGADKELKKCVSELDEKLLADGVQSYSMTTTWTFSPPASPHWGGAWERLIRCVKNALKVVLKERAPRDAVLQTLMTEVEVMVNSRPLTHVSVEPNTDESLTPNHFLLGSSSNLPTMGTFDESDTFLRKQWRIAQQLADSFWRRWVKEVLPDMRPRKKWQQEQRPLQVGDLVLIVDPASPRNVWPRGIIRRVMPGQDGRIRVAEVQTKSSILRRPVARVVYIAIGNEC</sequence>
<proteinExistence type="predicted"/>
<dbReference type="AlphaFoldDB" id="A0A2W1BZX8"/>
<dbReference type="InterPro" id="IPR012337">
    <property type="entry name" value="RNaseH-like_sf"/>
</dbReference>
<dbReference type="PANTHER" id="PTHR47331:SF1">
    <property type="entry name" value="GAG-LIKE PROTEIN"/>
    <property type="match status" value="1"/>
</dbReference>
<feature type="region of interest" description="Disordered" evidence="1">
    <location>
        <begin position="1"/>
        <end position="52"/>
    </location>
</feature>
<dbReference type="GO" id="GO:0003676">
    <property type="term" value="F:nucleic acid binding"/>
    <property type="evidence" value="ECO:0007669"/>
    <property type="project" value="InterPro"/>
</dbReference>
<evidence type="ECO:0000313" key="3">
    <source>
        <dbReference type="EMBL" id="PZC78807.1"/>
    </source>
</evidence>
<name>A0A2W1BZX8_HELAM</name>
<dbReference type="InterPro" id="IPR036397">
    <property type="entry name" value="RNaseH_sf"/>
</dbReference>
<feature type="domain" description="Integrase catalytic" evidence="2">
    <location>
        <begin position="684"/>
        <end position="872"/>
    </location>
</feature>
<dbReference type="PANTHER" id="PTHR47331">
    <property type="entry name" value="PHD-TYPE DOMAIN-CONTAINING PROTEIN"/>
    <property type="match status" value="1"/>
</dbReference>
<dbReference type="InterPro" id="IPR001584">
    <property type="entry name" value="Integrase_cat-core"/>
</dbReference>
<evidence type="ECO:0000259" key="2">
    <source>
        <dbReference type="PROSITE" id="PS50994"/>
    </source>
</evidence>
<keyword evidence="4" id="KW-1185">Reference proteome</keyword>
<evidence type="ECO:0000256" key="1">
    <source>
        <dbReference type="SAM" id="MobiDB-lite"/>
    </source>
</evidence>
<dbReference type="Gene3D" id="3.30.420.10">
    <property type="entry name" value="Ribonuclease H-like superfamily/Ribonuclease H"/>
    <property type="match status" value="1"/>
</dbReference>
<dbReference type="EMBL" id="KZ149895">
    <property type="protein sequence ID" value="PZC78807.1"/>
    <property type="molecule type" value="Genomic_DNA"/>
</dbReference>
<dbReference type="InterPro" id="IPR041588">
    <property type="entry name" value="Integrase_H2C2"/>
</dbReference>
<dbReference type="Proteomes" id="UP000249218">
    <property type="component" value="Unassembled WGS sequence"/>
</dbReference>
<organism evidence="3 4">
    <name type="scientific">Helicoverpa armigera</name>
    <name type="common">Cotton bollworm</name>
    <name type="synonym">Heliothis armigera</name>
    <dbReference type="NCBI Taxonomy" id="29058"/>
    <lineage>
        <taxon>Eukaryota</taxon>
        <taxon>Metazoa</taxon>
        <taxon>Ecdysozoa</taxon>
        <taxon>Arthropoda</taxon>
        <taxon>Hexapoda</taxon>
        <taxon>Insecta</taxon>
        <taxon>Pterygota</taxon>
        <taxon>Neoptera</taxon>
        <taxon>Endopterygota</taxon>
        <taxon>Lepidoptera</taxon>
        <taxon>Glossata</taxon>
        <taxon>Ditrysia</taxon>
        <taxon>Noctuoidea</taxon>
        <taxon>Noctuidae</taxon>
        <taxon>Heliothinae</taxon>
        <taxon>Helicoverpa</taxon>
    </lineage>
</organism>
<dbReference type="PROSITE" id="PS50994">
    <property type="entry name" value="INTEGRASE"/>
    <property type="match status" value="1"/>
</dbReference>
<protein>
    <recommendedName>
        <fullName evidence="2">Integrase catalytic domain-containing protein</fullName>
    </recommendedName>
</protein>
<dbReference type="Pfam" id="PF17921">
    <property type="entry name" value="Integrase_H2C2"/>
    <property type="match status" value="1"/>
</dbReference>
<dbReference type="OrthoDB" id="8958038at2759"/>
<evidence type="ECO:0000313" key="4">
    <source>
        <dbReference type="Proteomes" id="UP000249218"/>
    </source>
</evidence>
<dbReference type="Pfam" id="PF18701">
    <property type="entry name" value="DUF5641"/>
    <property type="match status" value="1"/>
</dbReference>
<gene>
    <name evidence="3" type="primary">HaOG217133</name>
    <name evidence="3" type="ORF">B5X24_HaOG217133</name>
</gene>
<dbReference type="SUPFAM" id="SSF53098">
    <property type="entry name" value="Ribonuclease H-like"/>
    <property type="match status" value="1"/>
</dbReference>
<reference evidence="3 4" key="1">
    <citation type="journal article" date="2017" name="BMC Biol.">
        <title>Genomic innovations, transcriptional plasticity and gene loss underlying the evolution and divergence of two highly polyphagous and invasive Helicoverpa pest species.</title>
        <authorList>
            <person name="Pearce S.L."/>
            <person name="Clarke D.F."/>
            <person name="East P.D."/>
            <person name="Elfekih S."/>
            <person name="Gordon K.H."/>
            <person name="Jermiin L.S."/>
            <person name="McGaughran A."/>
            <person name="Oakeshott J.G."/>
            <person name="Papanikolaou A."/>
            <person name="Perera O.P."/>
            <person name="Rane R.V."/>
            <person name="Richards S."/>
            <person name="Tay W.T."/>
            <person name="Walsh T.K."/>
            <person name="Anderson A."/>
            <person name="Anderson C.J."/>
            <person name="Asgari S."/>
            <person name="Board P.G."/>
            <person name="Bretschneider A."/>
            <person name="Campbell P.M."/>
            <person name="Chertemps T."/>
            <person name="Christeller J.T."/>
            <person name="Coppin C.W."/>
            <person name="Downes S.J."/>
            <person name="Duan G."/>
            <person name="Farnsworth C.A."/>
            <person name="Good R.T."/>
            <person name="Han L.B."/>
            <person name="Han Y.C."/>
            <person name="Hatje K."/>
            <person name="Horne I."/>
            <person name="Huang Y.P."/>
            <person name="Hughes D.S."/>
            <person name="Jacquin-Joly E."/>
            <person name="James W."/>
            <person name="Jhangiani S."/>
            <person name="Kollmar M."/>
            <person name="Kuwar S.S."/>
            <person name="Li S."/>
            <person name="Liu N.Y."/>
            <person name="Maibeche M.T."/>
            <person name="Miller J.R."/>
            <person name="Montagne N."/>
            <person name="Perry T."/>
            <person name="Qu J."/>
            <person name="Song S.V."/>
            <person name="Sutton G.G."/>
            <person name="Vogel H."/>
            <person name="Walenz B.P."/>
            <person name="Xu W."/>
            <person name="Zhang H.J."/>
            <person name="Zou Z."/>
            <person name="Batterham P."/>
            <person name="Edwards O.R."/>
            <person name="Feyereisen R."/>
            <person name="Gibbs R.A."/>
            <person name="Heckel D.G."/>
            <person name="McGrath A."/>
            <person name="Robin C."/>
            <person name="Scherer S.E."/>
            <person name="Worley K.C."/>
            <person name="Wu Y.D."/>
        </authorList>
    </citation>
    <scope>NUCLEOTIDE SEQUENCE [LARGE SCALE GENOMIC DNA]</scope>
    <source>
        <strain evidence="3">Harm_GR_Male_#8</strain>
        <tissue evidence="3">Whole organism</tissue>
    </source>
</reference>